<dbReference type="Pfam" id="PF00408">
    <property type="entry name" value="PGM_PMM_IV"/>
    <property type="match status" value="1"/>
</dbReference>
<feature type="domain" description="Alpha-D-phosphohexomutase alpha/beta/alpha" evidence="12">
    <location>
        <begin position="3"/>
        <end position="134"/>
    </location>
</feature>
<comment type="catalytic activity">
    <reaction evidence="8 10">
        <text>alpha-D-glucosamine 1-phosphate = D-glucosamine 6-phosphate</text>
        <dbReference type="Rhea" id="RHEA:23424"/>
        <dbReference type="ChEBI" id="CHEBI:58516"/>
        <dbReference type="ChEBI" id="CHEBI:58725"/>
        <dbReference type="EC" id="5.4.2.10"/>
    </reaction>
</comment>
<evidence type="ECO:0000256" key="7">
    <source>
        <dbReference type="ARBA" id="ARBA00068193"/>
    </source>
</evidence>
<dbReference type="HAMAP" id="MF_01554_B">
    <property type="entry name" value="GlmM_B"/>
    <property type="match status" value="1"/>
</dbReference>
<dbReference type="PANTHER" id="PTHR42946">
    <property type="entry name" value="PHOSPHOHEXOSE MUTASE"/>
    <property type="match status" value="1"/>
</dbReference>
<evidence type="ECO:0000256" key="9">
    <source>
        <dbReference type="RuleBase" id="RU004326"/>
    </source>
</evidence>
<keyword evidence="2 8" id="KW-0597">Phosphoprotein</keyword>
<dbReference type="Pfam" id="PF02878">
    <property type="entry name" value="PGM_PMM_I"/>
    <property type="match status" value="1"/>
</dbReference>
<dbReference type="PROSITE" id="PS00710">
    <property type="entry name" value="PGM_PMM"/>
    <property type="match status" value="1"/>
</dbReference>
<dbReference type="Gene3D" id="3.40.120.10">
    <property type="entry name" value="Alpha-D-Glucose-1,6-Bisphosphate, subunit A, domain 3"/>
    <property type="match status" value="3"/>
</dbReference>
<evidence type="ECO:0000313" key="15">
    <source>
        <dbReference type="EMBL" id="HIW07887.1"/>
    </source>
</evidence>
<feature type="binding site" evidence="8">
    <location>
        <position position="243"/>
    </location>
    <ligand>
        <name>Mg(2+)</name>
        <dbReference type="ChEBI" id="CHEBI:18420"/>
    </ligand>
</feature>
<dbReference type="GO" id="GO:0005829">
    <property type="term" value="C:cytosol"/>
    <property type="evidence" value="ECO:0007669"/>
    <property type="project" value="TreeGrafter"/>
</dbReference>
<comment type="similarity">
    <text evidence="1 8 9">Belongs to the phosphohexose mutase family.</text>
</comment>
<evidence type="ECO:0000256" key="6">
    <source>
        <dbReference type="ARBA" id="ARBA00066330"/>
    </source>
</evidence>
<evidence type="ECO:0000256" key="4">
    <source>
        <dbReference type="ARBA" id="ARBA00022842"/>
    </source>
</evidence>
<evidence type="ECO:0000259" key="11">
    <source>
        <dbReference type="Pfam" id="PF00408"/>
    </source>
</evidence>
<dbReference type="InterPro" id="IPR005846">
    <property type="entry name" value="A-D-PHexomutase_a/b/a-III"/>
</dbReference>
<dbReference type="InterPro" id="IPR050060">
    <property type="entry name" value="Phosphoglucosamine_mutase"/>
</dbReference>
<dbReference type="InterPro" id="IPR016055">
    <property type="entry name" value="A-D-PHexomutase_a/b/a-I/II/III"/>
</dbReference>
<feature type="active site" description="Phosphoserine intermediate" evidence="8">
    <location>
        <position position="101"/>
    </location>
</feature>
<dbReference type="FunFam" id="3.40.120.10:FF:000001">
    <property type="entry name" value="Phosphoglucosamine mutase"/>
    <property type="match status" value="1"/>
</dbReference>
<dbReference type="InterPro" id="IPR036900">
    <property type="entry name" value="A-D-PHexomutase_C_sf"/>
</dbReference>
<dbReference type="EMBL" id="DXHQ01000006">
    <property type="protein sequence ID" value="HIW07887.1"/>
    <property type="molecule type" value="Genomic_DNA"/>
</dbReference>
<dbReference type="InterPro" id="IPR006352">
    <property type="entry name" value="GlmM_bact"/>
</dbReference>
<dbReference type="InterPro" id="IPR005843">
    <property type="entry name" value="A-D-PHexomutase_C"/>
</dbReference>
<evidence type="ECO:0000256" key="8">
    <source>
        <dbReference type="HAMAP-Rule" id="MF_01554"/>
    </source>
</evidence>
<accession>A0A9D1Q900</accession>
<evidence type="ECO:0000256" key="5">
    <source>
        <dbReference type="ARBA" id="ARBA00023235"/>
    </source>
</evidence>
<comment type="caution">
    <text evidence="15">The sequence shown here is derived from an EMBL/GenBank/DDBJ whole genome shotgun (WGS) entry which is preliminary data.</text>
</comment>
<keyword evidence="3 8" id="KW-0479">Metal-binding</keyword>
<feature type="domain" description="Alpha-D-phosphohexomutase C-terminal" evidence="11">
    <location>
        <begin position="374"/>
        <end position="442"/>
    </location>
</feature>
<evidence type="ECO:0000256" key="1">
    <source>
        <dbReference type="ARBA" id="ARBA00010231"/>
    </source>
</evidence>
<comment type="function">
    <text evidence="8 10">Catalyzes the conversion of glucosamine-6-phosphate to glucosamine-1-phosphate.</text>
</comment>
<gene>
    <name evidence="8" type="primary">glmM</name>
    <name evidence="15" type="ORF">H9890_00585</name>
</gene>
<feature type="domain" description="Alpha-D-phosphohexomutase alpha/beta/alpha" evidence="13">
    <location>
        <begin position="159"/>
        <end position="254"/>
    </location>
</feature>
<dbReference type="NCBIfam" id="TIGR01455">
    <property type="entry name" value="glmM"/>
    <property type="match status" value="1"/>
</dbReference>
<dbReference type="GO" id="GO:0008966">
    <property type="term" value="F:phosphoglucosamine mutase activity"/>
    <property type="evidence" value="ECO:0007669"/>
    <property type="project" value="UniProtKB-UniRule"/>
</dbReference>
<keyword evidence="4 8" id="KW-0460">Magnesium</keyword>
<dbReference type="PRINTS" id="PR00509">
    <property type="entry name" value="PGMPMM"/>
</dbReference>
<protein>
    <recommendedName>
        <fullName evidence="7 8">Phosphoglucosamine mutase</fullName>
        <ecNumber evidence="6 8">5.4.2.10</ecNumber>
    </recommendedName>
</protein>
<evidence type="ECO:0000256" key="10">
    <source>
        <dbReference type="RuleBase" id="RU004327"/>
    </source>
</evidence>
<dbReference type="Pfam" id="PF02880">
    <property type="entry name" value="PGM_PMM_III"/>
    <property type="match status" value="1"/>
</dbReference>
<dbReference type="CDD" id="cd05802">
    <property type="entry name" value="GlmM"/>
    <property type="match status" value="1"/>
</dbReference>
<dbReference type="InterPro" id="IPR005845">
    <property type="entry name" value="A-D-PHexomutase_a/b/a-II"/>
</dbReference>
<dbReference type="InterPro" id="IPR005844">
    <property type="entry name" value="A-D-PHexomutase_a/b/a-I"/>
</dbReference>
<evidence type="ECO:0000256" key="3">
    <source>
        <dbReference type="ARBA" id="ARBA00022723"/>
    </source>
</evidence>
<dbReference type="EC" id="5.4.2.10" evidence="6 8"/>
<dbReference type="GO" id="GO:0009252">
    <property type="term" value="P:peptidoglycan biosynthetic process"/>
    <property type="evidence" value="ECO:0007669"/>
    <property type="project" value="TreeGrafter"/>
</dbReference>
<feature type="binding site" description="via phosphate group" evidence="8">
    <location>
        <position position="101"/>
    </location>
    <ligand>
        <name>Mg(2+)</name>
        <dbReference type="ChEBI" id="CHEBI:18420"/>
    </ligand>
</feature>
<dbReference type="Gene3D" id="3.30.310.50">
    <property type="entry name" value="Alpha-D-phosphohexomutase, C-terminal domain"/>
    <property type="match status" value="1"/>
</dbReference>
<evidence type="ECO:0000259" key="14">
    <source>
        <dbReference type="Pfam" id="PF02880"/>
    </source>
</evidence>
<proteinExistence type="inferred from homology"/>
<comment type="cofactor">
    <cofactor evidence="8">
        <name>Mg(2+)</name>
        <dbReference type="ChEBI" id="CHEBI:18420"/>
    </cofactor>
    <text evidence="8">Binds 1 Mg(2+) ion per subunit.</text>
</comment>
<feature type="binding site" evidence="8">
    <location>
        <position position="241"/>
    </location>
    <ligand>
        <name>Mg(2+)</name>
        <dbReference type="ChEBI" id="CHEBI:18420"/>
    </ligand>
</feature>
<dbReference type="FunFam" id="3.40.120.10:FF:000002">
    <property type="entry name" value="Phosphoglucosamine mutase"/>
    <property type="match status" value="1"/>
</dbReference>
<keyword evidence="5 8" id="KW-0413">Isomerase</keyword>
<feature type="binding site" evidence="8">
    <location>
        <position position="245"/>
    </location>
    <ligand>
        <name>Mg(2+)</name>
        <dbReference type="ChEBI" id="CHEBI:18420"/>
    </ligand>
</feature>
<evidence type="ECO:0000259" key="13">
    <source>
        <dbReference type="Pfam" id="PF02879"/>
    </source>
</evidence>
<comment type="PTM">
    <text evidence="8">Activated by phosphorylation.</text>
</comment>
<dbReference type="GO" id="GO:0004615">
    <property type="term" value="F:phosphomannomutase activity"/>
    <property type="evidence" value="ECO:0007669"/>
    <property type="project" value="TreeGrafter"/>
</dbReference>
<dbReference type="GO" id="GO:0006048">
    <property type="term" value="P:UDP-N-acetylglucosamine biosynthetic process"/>
    <property type="evidence" value="ECO:0007669"/>
    <property type="project" value="TreeGrafter"/>
</dbReference>
<feature type="domain" description="Alpha-D-phosphohexomutase alpha/beta/alpha" evidence="14">
    <location>
        <begin position="258"/>
        <end position="365"/>
    </location>
</feature>
<evidence type="ECO:0000259" key="12">
    <source>
        <dbReference type="Pfam" id="PF02878"/>
    </source>
</evidence>
<evidence type="ECO:0000256" key="2">
    <source>
        <dbReference type="ARBA" id="ARBA00022553"/>
    </source>
</evidence>
<dbReference type="InterPro" id="IPR005841">
    <property type="entry name" value="Alpha-D-phosphohexomutase_SF"/>
</dbReference>
<organism evidence="15 16">
    <name type="scientific">Candidatus Faecalibacterium intestinigallinarum</name>
    <dbReference type="NCBI Taxonomy" id="2838581"/>
    <lineage>
        <taxon>Bacteria</taxon>
        <taxon>Bacillati</taxon>
        <taxon>Bacillota</taxon>
        <taxon>Clostridia</taxon>
        <taxon>Eubacteriales</taxon>
        <taxon>Oscillospiraceae</taxon>
        <taxon>Faecalibacterium</taxon>
    </lineage>
</organism>
<dbReference type="Pfam" id="PF02879">
    <property type="entry name" value="PGM_PMM_II"/>
    <property type="match status" value="1"/>
</dbReference>
<sequence length="451" mass="48073">MGKYFGTDGVRGIAGADLTCELAMKLGRGVAAVLTDGSGRKPRILIGKDTRQSGDMLEAALTAGLCSVGADVEALGVLPTPAVAYLVTKYKADAGVVISASHNPMEFNGIKVFASTGYKLPDEVEARIEAHIDSDCRDIPLATGAGVGQVSFRADGLRDYVDHLYESIDADLSGLNICIDCANGAAAAVAQKLFPRLGAKCTFFGVTPDGKNINDGVGSTHLEKIEKEVVAGGYDCGIAFDGDADRCLACDEKGQEIDGDKIIALLSMQMQREGVLDADTAVVTVMSNLGFIKFMDRQGIRTEKTAVGDRYVLENMRENGYAIGGEQSGHVILLHHATTGDGELTAGKLLRLLASSGKKMSELNGIYAQFPQVLINVEANAAQKAAYKEDEVLAGFIENEQQKLMGMGRVLVRVSGTEPKIRVMVEGEDLDAIHACAERIVERINRRILKK</sequence>
<evidence type="ECO:0000313" key="16">
    <source>
        <dbReference type="Proteomes" id="UP000823933"/>
    </source>
</evidence>
<dbReference type="PANTHER" id="PTHR42946:SF1">
    <property type="entry name" value="PHOSPHOGLUCOMUTASE (ALPHA-D-GLUCOSE-1,6-BISPHOSPHATE-DEPENDENT)"/>
    <property type="match status" value="1"/>
</dbReference>
<dbReference type="InterPro" id="IPR016066">
    <property type="entry name" value="A-D-PHexomutase_CS"/>
</dbReference>
<dbReference type="SUPFAM" id="SSF55957">
    <property type="entry name" value="Phosphoglucomutase, C-terminal domain"/>
    <property type="match status" value="1"/>
</dbReference>
<dbReference type="GO" id="GO:0005975">
    <property type="term" value="P:carbohydrate metabolic process"/>
    <property type="evidence" value="ECO:0007669"/>
    <property type="project" value="InterPro"/>
</dbReference>
<dbReference type="AlphaFoldDB" id="A0A9D1Q900"/>
<reference evidence="15" key="1">
    <citation type="journal article" date="2021" name="PeerJ">
        <title>Extensive microbial diversity within the chicken gut microbiome revealed by metagenomics and culture.</title>
        <authorList>
            <person name="Gilroy R."/>
            <person name="Ravi A."/>
            <person name="Getino M."/>
            <person name="Pursley I."/>
            <person name="Horton D.L."/>
            <person name="Alikhan N.F."/>
            <person name="Baker D."/>
            <person name="Gharbi K."/>
            <person name="Hall N."/>
            <person name="Watson M."/>
            <person name="Adriaenssens E.M."/>
            <person name="Foster-Nyarko E."/>
            <person name="Jarju S."/>
            <person name="Secka A."/>
            <person name="Antonio M."/>
            <person name="Oren A."/>
            <person name="Chaudhuri R.R."/>
            <person name="La Ragione R."/>
            <person name="Hildebrand F."/>
            <person name="Pallen M.J."/>
        </authorList>
    </citation>
    <scope>NUCLEOTIDE SEQUENCE</scope>
    <source>
        <strain evidence="15">ChiHcolR34-3080</strain>
    </source>
</reference>
<dbReference type="SUPFAM" id="SSF53738">
    <property type="entry name" value="Phosphoglucomutase, first 3 domains"/>
    <property type="match status" value="3"/>
</dbReference>
<name>A0A9D1Q900_9FIRM</name>
<dbReference type="GO" id="GO:0000287">
    <property type="term" value="F:magnesium ion binding"/>
    <property type="evidence" value="ECO:0007669"/>
    <property type="project" value="UniProtKB-UniRule"/>
</dbReference>
<reference evidence="15" key="2">
    <citation type="submission" date="2021-04" db="EMBL/GenBank/DDBJ databases">
        <authorList>
            <person name="Gilroy R."/>
        </authorList>
    </citation>
    <scope>NUCLEOTIDE SEQUENCE</scope>
    <source>
        <strain evidence="15">ChiHcolR34-3080</strain>
    </source>
</reference>
<dbReference type="Proteomes" id="UP000823933">
    <property type="component" value="Unassembled WGS sequence"/>
</dbReference>
<feature type="modified residue" description="Phosphoserine" evidence="8">
    <location>
        <position position="101"/>
    </location>
</feature>